<evidence type="ECO:0000256" key="1">
    <source>
        <dbReference type="SAM" id="MobiDB-lite"/>
    </source>
</evidence>
<proteinExistence type="predicted"/>
<dbReference type="PANTHER" id="PTHR33498">
    <property type="entry name" value="TRANSPOSASE FOR INSERTION SEQUENCE ELEMENT IS1557"/>
    <property type="match status" value="1"/>
</dbReference>
<feature type="non-terminal residue" evidence="4">
    <location>
        <position position="1"/>
    </location>
</feature>
<evidence type="ECO:0000313" key="4">
    <source>
        <dbReference type="EMBL" id="MBS2554736.1"/>
    </source>
</evidence>
<dbReference type="InterPro" id="IPR002560">
    <property type="entry name" value="Transposase_DDE"/>
</dbReference>
<sequence length="457" mass="50682">ATGLVNDTTRLFGLDGVAVTSVRLGNDASPMLALVTADEQARCCPECGVRSEHPHGWVRTRPRDLPVAGRSTLLTWTKRRWQCRKGDCPRRTFTEALPQIPPRSRLTCRLRESAGAAVADRGRTVVQSARDHEVSWPIAHAAFMAHAKQALPALTPATERLGIDETRRGKAKFRLVTGADGTESWEVTADRWHVGFVDLFGGAGLLGQVEGRTAKKVSGWIEAQTDAWRSGVRFVAIDMCTIFKSAVRASLPHATLVVDRFHVAQLANTALTEVRRRVTVQQRGRRGRKGNREWELRNRLTRSAARVHADHLDPMVDDLQSLPVKIGVPILAAWNAKEDLMDVLALMHTRPARTAIAHRLFRFYESCAASGLPELERLATTVNTWWPEIEAAIVSGVSNAGSEGINRSIKTDARAAYGYRNPANQRLRARCATTRRARGHLTTHTSGRHNQPRRSRT</sequence>
<feature type="domain" description="Transposase IS204/IS1001/IS1096/IS1165 zinc-finger" evidence="3">
    <location>
        <begin position="42"/>
        <end position="85"/>
    </location>
</feature>
<evidence type="ECO:0000259" key="2">
    <source>
        <dbReference type="Pfam" id="PF01610"/>
    </source>
</evidence>
<protein>
    <submittedName>
        <fullName evidence="4">ISL3 family transposase</fullName>
    </submittedName>
</protein>
<name>A0ABS5L8Q4_9ACTN</name>
<dbReference type="PANTHER" id="PTHR33498:SF1">
    <property type="entry name" value="TRANSPOSASE FOR INSERTION SEQUENCE ELEMENT IS1557"/>
    <property type="match status" value="1"/>
</dbReference>
<dbReference type="EMBL" id="JAAFYZ010000476">
    <property type="protein sequence ID" value="MBS2554736.1"/>
    <property type="molecule type" value="Genomic_DNA"/>
</dbReference>
<accession>A0ABS5L8Q4</accession>
<comment type="caution">
    <text evidence="4">The sequence shown here is derived from an EMBL/GenBank/DDBJ whole genome shotgun (WGS) entry which is preliminary data.</text>
</comment>
<gene>
    <name evidence="4" type="ORF">KGQ19_48580</name>
</gene>
<dbReference type="Pfam" id="PF01610">
    <property type="entry name" value="DDE_Tnp_ISL3"/>
    <property type="match status" value="1"/>
</dbReference>
<reference evidence="4 5" key="1">
    <citation type="submission" date="2020-02" db="EMBL/GenBank/DDBJ databases">
        <title>Acidophilic actinobacteria isolated from forest soil.</title>
        <authorList>
            <person name="Golinska P."/>
        </authorList>
    </citation>
    <scope>NUCLEOTIDE SEQUENCE [LARGE SCALE GENOMIC DNA]</scope>
    <source>
        <strain evidence="4 5">NL8</strain>
    </source>
</reference>
<dbReference type="Proteomes" id="UP000730482">
    <property type="component" value="Unassembled WGS sequence"/>
</dbReference>
<organism evidence="4 5">
    <name type="scientific">Catenulispora pinistramenti</name>
    <dbReference type="NCBI Taxonomy" id="2705254"/>
    <lineage>
        <taxon>Bacteria</taxon>
        <taxon>Bacillati</taxon>
        <taxon>Actinomycetota</taxon>
        <taxon>Actinomycetes</taxon>
        <taxon>Catenulisporales</taxon>
        <taxon>Catenulisporaceae</taxon>
        <taxon>Catenulispora</taxon>
    </lineage>
</organism>
<dbReference type="Pfam" id="PF14690">
    <property type="entry name" value="Zn_ribbon_ISL3"/>
    <property type="match status" value="1"/>
</dbReference>
<evidence type="ECO:0000313" key="5">
    <source>
        <dbReference type="Proteomes" id="UP000730482"/>
    </source>
</evidence>
<evidence type="ECO:0000259" key="3">
    <source>
        <dbReference type="Pfam" id="PF14690"/>
    </source>
</evidence>
<keyword evidence="5" id="KW-1185">Reference proteome</keyword>
<feature type="domain" description="Transposase IS204/IS1001/IS1096/IS1165 DDE" evidence="2">
    <location>
        <begin position="196"/>
        <end position="428"/>
    </location>
</feature>
<dbReference type="InterPro" id="IPR029261">
    <property type="entry name" value="Transposase_Znf"/>
</dbReference>
<dbReference type="InterPro" id="IPR047951">
    <property type="entry name" value="Transpos_ISL3"/>
</dbReference>
<dbReference type="NCBIfam" id="NF033550">
    <property type="entry name" value="transpos_ISL3"/>
    <property type="match status" value="1"/>
</dbReference>
<feature type="region of interest" description="Disordered" evidence="1">
    <location>
        <begin position="434"/>
        <end position="457"/>
    </location>
</feature>